<protein>
    <submittedName>
        <fullName evidence="2">Uncharacterized protein</fullName>
    </submittedName>
</protein>
<evidence type="ECO:0000256" key="1">
    <source>
        <dbReference type="SAM" id="Phobius"/>
    </source>
</evidence>
<dbReference type="EMBL" id="PJQY01000027">
    <property type="protein sequence ID" value="PQQ20738.1"/>
    <property type="molecule type" value="Genomic_DNA"/>
</dbReference>
<keyword evidence="3" id="KW-1185">Reference proteome</keyword>
<organism evidence="2 3">
    <name type="scientific">Prunus yedoensis var. nudiflora</name>
    <dbReference type="NCBI Taxonomy" id="2094558"/>
    <lineage>
        <taxon>Eukaryota</taxon>
        <taxon>Viridiplantae</taxon>
        <taxon>Streptophyta</taxon>
        <taxon>Embryophyta</taxon>
        <taxon>Tracheophyta</taxon>
        <taxon>Spermatophyta</taxon>
        <taxon>Magnoliopsida</taxon>
        <taxon>eudicotyledons</taxon>
        <taxon>Gunneridae</taxon>
        <taxon>Pentapetalae</taxon>
        <taxon>rosids</taxon>
        <taxon>fabids</taxon>
        <taxon>Rosales</taxon>
        <taxon>Rosaceae</taxon>
        <taxon>Amygdaloideae</taxon>
        <taxon>Amygdaleae</taxon>
        <taxon>Prunus</taxon>
    </lineage>
</organism>
<keyword evidence="1" id="KW-0472">Membrane</keyword>
<dbReference type="Proteomes" id="UP000250321">
    <property type="component" value="Unassembled WGS sequence"/>
</dbReference>
<accession>A0A314ZU43</accession>
<keyword evidence="1" id="KW-0812">Transmembrane</keyword>
<feature type="transmembrane region" description="Helical" evidence="1">
    <location>
        <begin position="15"/>
        <end position="37"/>
    </location>
</feature>
<comment type="caution">
    <text evidence="2">The sequence shown here is derived from an EMBL/GenBank/DDBJ whole genome shotgun (WGS) entry which is preliminary data.</text>
</comment>
<reference evidence="2 3" key="1">
    <citation type="submission" date="2018-02" db="EMBL/GenBank/DDBJ databases">
        <title>Draft genome of wild Prunus yedoensis var. nudiflora.</title>
        <authorList>
            <person name="Baek S."/>
            <person name="Kim J.-H."/>
            <person name="Choi K."/>
            <person name="Kim G.-B."/>
            <person name="Cho A."/>
            <person name="Jang H."/>
            <person name="Shin C.-H."/>
            <person name="Yu H.-J."/>
            <person name="Mun J.-H."/>
        </authorList>
    </citation>
    <scope>NUCLEOTIDE SEQUENCE [LARGE SCALE GENOMIC DNA]</scope>
    <source>
        <strain evidence="3">cv. Jeju island</strain>
        <tissue evidence="2">Leaf</tissue>
    </source>
</reference>
<name>A0A314ZU43_PRUYE</name>
<gene>
    <name evidence="2" type="ORF">Pyn_26334</name>
</gene>
<sequence>MAFVRYRIFGVGHDFRWLGLLVALSIPLLTGSVVLGLSNPGGDRDFTVVEQFICIDEFVAKVM</sequence>
<evidence type="ECO:0000313" key="3">
    <source>
        <dbReference type="Proteomes" id="UP000250321"/>
    </source>
</evidence>
<evidence type="ECO:0000313" key="2">
    <source>
        <dbReference type="EMBL" id="PQQ20738.1"/>
    </source>
</evidence>
<dbReference type="AlphaFoldDB" id="A0A314ZU43"/>
<proteinExistence type="predicted"/>
<dbReference type="OrthoDB" id="10412593at2759"/>
<keyword evidence="1" id="KW-1133">Transmembrane helix</keyword>